<accession>A0A553Q5L0</accession>
<sequence>MDSSSDEASDVHYMTFMDQNISLAG</sequence>
<reference evidence="1 2" key="1">
    <citation type="journal article" date="2019" name="Sci. Data">
        <title>Hybrid genome assembly and annotation of Danionella translucida.</title>
        <authorList>
            <person name="Kadobianskyi M."/>
            <person name="Schulze L."/>
            <person name="Schuelke M."/>
            <person name="Judkewitz B."/>
        </authorList>
    </citation>
    <scope>NUCLEOTIDE SEQUENCE [LARGE SCALE GENOMIC DNA]</scope>
    <source>
        <strain evidence="1 2">Bolton</strain>
    </source>
</reference>
<evidence type="ECO:0000313" key="2">
    <source>
        <dbReference type="Proteomes" id="UP000316079"/>
    </source>
</evidence>
<comment type="caution">
    <text evidence="1">The sequence shown here is derived from an EMBL/GenBank/DDBJ whole genome shotgun (WGS) entry which is preliminary data.</text>
</comment>
<proteinExistence type="predicted"/>
<dbReference type="EMBL" id="SRMA01026308">
    <property type="protein sequence ID" value="TRY85221.1"/>
    <property type="molecule type" value="Genomic_DNA"/>
</dbReference>
<keyword evidence="2" id="KW-1185">Reference proteome</keyword>
<dbReference type="OrthoDB" id="8620476at2759"/>
<protein>
    <submittedName>
        <fullName evidence="1">Uncharacterized protein</fullName>
    </submittedName>
</protein>
<dbReference type="AlphaFoldDB" id="A0A553Q5L0"/>
<dbReference type="Proteomes" id="UP000316079">
    <property type="component" value="Unassembled WGS sequence"/>
</dbReference>
<evidence type="ECO:0000313" key="1">
    <source>
        <dbReference type="EMBL" id="TRY85221.1"/>
    </source>
</evidence>
<gene>
    <name evidence="1" type="ORF">DNTS_009264</name>
</gene>
<name>A0A553Q5L0_9TELE</name>
<organism evidence="1 2">
    <name type="scientific">Danionella cerebrum</name>
    <dbReference type="NCBI Taxonomy" id="2873325"/>
    <lineage>
        <taxon>Eukaryota</taxon>
        <taxon>Metazoa</taxon>
        <taxon>Chordata</taxon>
        <taxon>Craniata</taxon>
        <taxon>Vertebrata</taxon>
        <taxon>Euteleostomi</taxon>
        <taxon>Actinopterygii</taxon>
        <taxon>Neopterygii</taxon>
        <taxon>Teleostei</taxon>
        <taxon>Ostariophysi</taxon>
        <taxon>Cypriniformes</taxon>
        <taxon>Danionidae</taxon>
        <taxon>Danioninae</taxon>
        <taxon>Danionella</taxon>
    </lineage>
</organism>